<dbReference type="AlphaFoldDB" id="A0A5B7JXD1"/>
<dbReference type="EMBL" id="VSRR010132556">
    <property type="protein sequence ID" value="MPD02662.1"/>
    <property type="molecule type" value="Genomic_DNA"/>
</dbReference>
<evidence type="ECO:0000313" key="2">
    <source>
        <dbReference type="Proteomes" id="UP000324222"/>
    </source>
</evidence>
<protein>
    <submittedName>
        <fullName evidence="1">Uncharacterized protein</fullName>
    </submittedName>
</protein>
<evidence type="ECO:0000313" key="1">
    <source>
        <dbReference type="EMBL" id="MPD02662.1"/>
    </source>
</evidence>
<proteinExistence type="predicted"/>
<accession>A0A5B7JXD1</accession>
<sequence>MSPRLSSKRGLTTSLAIILFSMKRTVPRLLFVAVCGAGVTSRLIYYAQTRATTLGHITAFAAHTFESNHFANVLASYLELF</sequence>
<name>A0A5B7JXD1_PORTR</name>
<organism evidence="1 2">
    <name type="scientific">Portunus trituberculatus</name>
    <name type="common">Swimming crab</name>
    <name type="synonym">Neptunus trituberculatus</name>
    <dbReference type="NCBI Taxonomy" id="210409"/>
    <lineage>
        <taxon>Eukaryota</taxon>
        <taxon>Metazoa</taxon>
        <taxon>Ecdysozoa</taxon>
        <taxon>Arthropoda</taxon>
        <taxon>Crustacea</taxon>
        <taxon>Multicrustacea</taxon>
        <taxon>Malacostraca</taxon>
        <taxon>Eumalacostraca</taxon>
        <taxon>Eucarida</taxon>
        <taxon>Decapoda</taxon>
        <taxon>Pleocyemata</taxon>
        <taxon>Brachyura</taxon>
        <taxon>Eubrachyura</taxon>
        <taxon>Portunoidea</taxon>
        <taxon>Portunidae</taxon>
        <taxon>Portuninae</taxon>
        <taxon>Portunus</taxon>
    </lineage>
</organism>
<keyword evidence="2" id="KW-1185">Reference proteome</keyword>
<gene>
    <name evidence="1" type="ORF">E2C01_098258</name>
</gene>
<dbReference type="Proteomes" id="UP000324222">
    <property type="component" value="Unassembled WGS sequence"/>
</dbReference>
<comment type="caution">
    <text evidence="1">The sequence shown here is derived from an EMBL/GenBank/DDBJ whole genome shotgun (WGS) entry which is preliminary data.</text>
</comment>
<reference evidence="1 2" key="1">
    <citation type="submission" date="2019-05" db="EMBL/GenBank/DDBJ databases">
        <title>Another draft genome of Portunus trituberculatus and its Hox gene families provides insights of decapod evolution.</title>
        <authorList>
            <person name="Jeong J.-H."/>
            <person name="Song I."/>
            <person name="Kim S."/>
            <person name="Choi T."/>
            <person name="Kim D."/>
            <person name="Ryu S."/>
            <person name="Kim W."/>
        </authorList>
    </citation>
    <scope>NUCLEOTIDE SEQUENCE [LARGE SCALE GENOMIC DNA]</scope>
    <source>
        <tissue evidence="1">Muscle</tissue>
    </source>
</reference>